<dbReference type="SMART" id="SM00043">
    <property type="entry name" value="CY"/>
    <property type="match status" value="1"/>
</dbReference>
<organism evidence="5 6">
    <name type="scientific">Rosa chinensis</name>
    <name type="common">China rose</name>
    <dbReference type="NCBI Taxonomy" id="74649"/>
    <lineage>
        <taxon>Eukaryota</taxon>
        <taxon>Viridiplantae</taxon>
        <taxon>Streptophyta</taxon>
        <taxon>Embryophyta</taxon>
        <taxon>Tracheophyta</taxon>
        <taxon>Spermatophyta</taxon>
        <taxon>Magnoliopsida</taxon>
        <taxon>eudicotyledons</taxon>
        <taxon>Gunneridae</taxon>
        <taxon>Pentapetalae</taxon>
        <taxon>rosids</taxon>
        <taxon>fabids</taxon>
        <taxon>Rosales</taxon>
        <taxon>Rosaceae</taxon>
        <taxon>Rosoideae</taxon>
        <taxon>Rosoideae incertae sedis</taxon>
        <taxon>Rosa</taxon>
    </lineage>
</organism>
<dbReference type="GO" id="GO:0004869">
    <property type="term" value="F:cysteine-type endopeptidase inhibitor activity"/>
    <property type="evidence" value="ECO:0007669"/>
    <property type="project" value="UniProtKB-KW"/>
</dbReference>
<dbReference type="Proteomes" id="UP000238479">
    <property type="component" value="Chromosome 3"/>
</dbReference>
<dbReference type="Pfam" id="PF16845">
    <property type="entry name" value="SQAPI"/>
    <property type="match status" value="1"/>
</dbReference>
<reference evidence="5 6" key="1">
    <citation type="journal article" date="2018" name="Nat. Genet.">
        <title>The Rosa genome provides new insights in the design of modern roses.</title>
        <authorList>
            <person name="Bendahmane M."/>
        </authorList>
    </citation>
    <scope>NUCLEOTIDE SEQUENCE [LARGE SCALE GENOMIC DNA]</scope>
    <source>
        <strain evidence="6">cv. Old Blush</strain>
    </source>
</reference>
<keyword evidence="6" id="KW-1185">Reference proteome</keyword>
<keyword evidence="3" id="KW-0732">Signal</keyword>
<gene>
    <name evidence="5" type="ORF">RchiOBHm_Chr3g0452681</name>
</gene>
<feature type="domain" description="Cystatin" evidence="4">
    <location>
        <begin position="20"/>
        <end position="111"/>
    </location>
</feature>
<evidence type="ECO:0000256" key="3">
    <source>
        <dbReference type="SAM" id="SignalP"/>
    </source>
</evidence>
<dbReference type="AlphaFoldDB" id="A0A2P6R6D9"/>
<dbReference type="CDD" id="cd00042">
    <property type="entry name" value="CY"/>
    <property type="match status" value="1"/>
</dbReference>
<name>A0A2P6R6D9_ROSCH</name>
<sequence>MRPHVLLALLALLVPLVVADRIVVWKPINSTSDPMVVDTAKFAVSEHNEEAKTNLVFESVVEGRYQVNAGIYYELVVKAKNDSSPASTANYVTVVWDHHLGVRHLIDFYKKD</sequence>
<evidence type="ECO:0000256" key="1">
    <source>
        <dbReference type="ARBA" id="ARBA00022690"/>
    </source>
</evidence>
<dbReference type="Gene3D" id="3.10.450.10">
    <property type="match status" value="1"/>
</dbReference>
<keyword evidence="1" id="KW-0646">Protease inhibitor</keyword>
<accession>A0A2P6R6D9</accession>
<dbReference type="PANTHER" id="PTHR47364">
    <property type="entry name" value="CYSTEINE PROTEINASE INHIBITOR 5"/>
    <property type="match status" value="1"/>
</dbReference>
<feature type="chain" id="PRO_5018535078" evidence="3">
    <location>
        <begin position="20"/>
        <end position="112"/>
    </location>
</feature>
<dbReference type="SUPFAM" id="SSF54403">
    <property type="entry name" value="Cystatin/monellin"/>
    <property type="match status" value="1"/>
</dbReference>
<dbReference type="OMA" id="VWKPINS"/>
<comment type="caution">
    <text evidence="5">The sequence shown here is derived from an EMBL/GenBank/DDBJ whole genome shotgun (WGS) entry which is preliminary data.</text>
</comment>
<evidence type="ECO:0000259" key="4">
    <source>
        <dbReference type="SMART" id="SM00043"/>
    </source>
</evidence>
<proteinExistence type="predicted"/>
<evidence type="ECO:0000256" key="2">
    <source>
        <dbReference type="ARBA" id="ARBA00022704"/>
    </source>
</evidence>
<dbReference type="Gramene" id="PRQ41982">
    <property type="protein sequence ID" value="PRQ41982"/>
    <property type="gene ID" value="RchiOBHm_Chr3g0452681"/>
</dbReference>
<dbReference type="InterPro" id="IPR000010">
    <property type="entry name" value="Cystatin_dom"/>
</dbReference>
<protein>
    <submittedName>
        <fullName evidence="5">Putative Cystatin domain-containing protein</fullName>
    </submittedName>
</protein>
<dbReference type="PANTHER" id="PTHR47364:SF2">
    <property type="entry name" value="CYSTEINE PROTEINASE INHIBITOR 5"/>
    <property type="match status" value="1"/>
</dbReference>
<feature type="signal peptide" evidence="3">
    <location>
        <begin position="1"/>
        <end position="19"/>
    </location>
</feature>
<keyword evidence="2" id="KW-0789">Thiol protease inhibitor</keyword>
<dbReference type="STRING" id="74649.A0A2P6R6D9"/>
<evidence type="ECO:0000313" key="6">
    <source>
        <dbReference type="Proteomes" id="UP000238479"/>
    </source>
</evidence>
<evidence type="ECO:0000313" key="5">
    <source>
        <dbReference type="EMBL" id="PRQ41982.1"/>
    </source>
</evidence>
<dbReference type="InterPro" id="IPR046350">
    <property type="entry name" value="Cystatin_sf"/>
</dbReference>
<dbReference type="EMBL" id="PDCK01000041">
    <property type="protein sequence ID" value="PRQ41982.1"/>
    <property type="molecule type" value="Genomic_DNA"/>
</dbReference>